<accession>F3CEE4</accession>
<evidence type="ECO:0000313" key="1">
    <source>
        <dbReference type="EMBL" id="EGH17636.1"/>
    </source>
</evidence>
<dbReference type="Proteomes" id="UP000005466">
    <property type="component" value="Unassembled WGS sequence"/>
</dbReference>
<comment type="caution">
    <text evidence="1">The sequence shown here is derived from an EMBL/GenBank/DDBJ whole genome shotgun (WGS) entry which is preliminary data.</text>
</comment>
<dbReference type="EMBL" id="ADWY01001920">
    <property type="protein sequence ID" value="EGH17636.1"/>
    <property type="molecule type" value="Genomic_DNA"/>
</dbReference>
<sequence length="73" mass="7449">MVETPGVEVQAIGGGVVAEFFAVNDSTGVARQQLAVGFVFVLGFAAQFVEGAAQFTGRVVFVAAVDRVVGVST</sequence>
<gene>
    <name evidence="1" type="ORF">Pgy4_32251</name>
</gene>
<proteinExistence type="predicted"/>
<name>F3CEE4_PSESG</name>
<organism evidence="1 2">
    <name type="scientific">Pseudomonas savastanoi pv. glycinea str. race 4</name>
    <dbReference type="NCBI Taxonomy" id="875330"/>
    <lineage>
        <taxon>Bacteria</taxon>
        <taxon>Pseudomonadati</taxon>
        <taxon>Pseudomonadota</taxon>
        <taxon>Gammaproteobacteria</taxon>
        <taxon>Pseudomonadales</taxon>
        <taxon>Pseudomonadaceae</taxon>
        <taxon>Pseudomonas</taxon>
    </lineage>
</organism>
<evidence type="ECO:0000313" key="2">
    <source>
        <dbReference type="Proteomes" id="UP000005466"/>
    </source>
</evidence>
<dbReference type="BioCyc" id="PSYR875330:G11XH-6127-MONOMER"/>
<dbReference type="HOGENOM" id="CLU_2702041_0_0_6"/>
<reference evidence="1 2" key="1">
    <citation type="journal article" date="2011" name="PLoS Pathog.">
        <title>Dynamic evolution of pathogenicity revealed by sequencing and comparative genomics of 19 Pseudomonas syringae isolates.</title>
        <authorList>
            <person name="Baltrus D.A."/>
            <person name="Nishimura M.T."/>
            <person name="Romanchuk A."/>
            <person name="Chang J.H."/>
            <person name="Mukhtar M.S."/>
            <person name="Cherkis K."/>
            <person name="Roach J."/>
            <person name="Grant S.R."/>
            <person name="Jones C.D."/>
            <person name="Dangl J.L."/>
        </authorList>
    </citation>
    <scope>NUCLEOTIDE SEQUENCE [LARGE SCALE GENOMIC DNA]</scope>
    <source>
        <strain evidence="2">race 4</strain>
    </source>
</reference>
<dbReference type="AlphaFoldDB" id="F3CEE4"/>
<protein>
    <submittedName>
        <fullName evidence="1">Uncharacterized protein</fullName>
    </submittedName>
</protein>